<keyword evidence="3" id="KW-1185">Reference proteome</keyword>
<name>A0ABQ1E090_9FIRM</name>
<dbReference type="Gene3D" id="3.40.50.620">
    <property type="entry name" value="HUPs"/>
    <property type="match status" value="1"/>
</dbReference>
<dbReference type="Pfam" id="PF01507">
    <property type="entry name" value="PAPS_reduct"/>
    <property type="match status" value="1"/>
</dbReference>
<sequence length="288" mass="33522">MNKEQQAIARLRLAAEMSETYYHAPLVITTSGGKDSDVCLALARAAGIRYEVQHNHTSVDAPETVYHVRETFRRLENESIKCTVNLPMFKGARVTMWRLIPQKLMPPTRVVRYCCSVLKEQGGKGRMITTGVRWAESAKRRKNRGIYEKQSADISRRITISNDNDDTRRLFENCRLQAKRICNPIVDWTDREVWDYIRSEHIPVNPLYERGFHRVGCIGCPLAGRAGRQFEFGRYPTYERAYLHAFERMLAERRHRKLPAVWQSGEEVLHWWLQDGVLPGQLSLMEME</sequence>
<dbReference type="EMBL" id="BLYJ01000017">
    <property type="protein sequence ID" value="GFO88371.1"/>
    <property type="molecule type" value="Genomic_DNA"/>
</dbReference>
<evidence type="ECO:0000313" key="3">
    <source>
        <dbReference type="Proteomes" id="UP000620147"/>
    </source>
</evidence>
<protein>
    <recommendedName>
        <fullName evidence="1">Phosphoadenosine phosphosulphate reductase domain-containing protein</fullName>
    </recommendedName>
</protein>
<dbReference type="Proteomes" id="UP000620147">
    <property type="component" value="Unassembled WGS sequence"/>
</dbReference>
<evidence type="ECO:0000259" key="1">
    <source>
        <dbReference type="Pfam" id="PF01507"/>
    </source>
</evidence>
<proteinExistence type="predicted"/>
<dbReference type="InterPro" id="IPR014729">
    <property type="entry name" value="Rossmann-like_a/b/a_fold"/>
</dbReference>
<dbReference type="PANTHER" id="PTHR43196:SF2">
    <property type="entry name" value="PHOSPHOADENOSINE PHOSPHOSULFATE REDUCTASE"/>
    <property type="match status" value="1"/>
</dbReference>
<dbReference type="InterPro" id="IPR050128">
    <property type="entry name" value="Sulfate_adenylyltrnsfr_sub2"/>
</dbReference>
<dbReference type="InterPro" id="IPR002500">
    <property type="entry name" value="PAPS_reduct_dom"/>
</dbReference>
<dbReference type="RefSeq" id="WP_243183932.1">
    <property type="nucleotide sequence ID" value="NZ_BLYJ01000017.1"/>
</dbReference>
<dbReference type="PANTHER" id="PTHR43196">
    <property type="entry name" value="SULFATE ADENYLYLTRANSFERASE SUBUNIT 2"/>
    <property type="match status" value="1"/>
</dbReference>
<feature type="domain" description="Phosphoadenosine phosphosulphate reductase" evidence="1">
    <location>
        <begin position="26"/>
        <end position="222"/>
    </location>
</feature>
<organism evidence="2 3">
    <name type="scientific">Butyricicoccus faecihominis</name>
    <dbReference type="NCBI Taxonomy" id="1712515"/>
    <lineage>
        <taxon>Bacteria</taxon>
        <taxon>Bacillati</taxon>
        <taxon>Bacillota</taxon>
        <taxon>Clostridia</taxon>
        <taxon>Eubacteriales</taxon>
        <taxon>Butyricicoccaceae</taxon>
        <taxon>Butyricicoccus</taxon>
    </lineage>
</organism>
<reference evidence="2 3" key="1">
    <citation type="submission" date="2020-06" db="EMBL/GenBank/DDBJ databases">
        <title>Characterization of fructooligosaccharide metabolism and fructooligosaccharide-degrading enzymes in human commensal butyrate producers.</title>
        <authorList>
            <person name="Tanno H."/>
            <person name="Fujii T."/>
            <person name="Hirano K."/>
            <person name="Maeno S."/>
            <person name="Tonozuka T."/>
            <person name="Sakamoto M."/>
            <person name="Ohkuma M."/>
            <person name="Tochio T."/>
            <person name="Endo A."/>
        </authorList>
    </citation>
    <scope>NUCLEOTIDE SEQUENCE [LARGE SCALE GENOMIC DNA]</scope>
    <source>
        <strain evidence="2 3">JCM 31056</strain>
    </source>
</reference>
<dbReference type="SUPFAM" id="SSF52402">
    <property type="entry name" value="Adenine nucleotide alpha hydrolases-like"/>
    <property type="match status" value="1"/>
</dbReference>
<gene>
    <name evidence="2" type="ORF">BUFA31_15350</name>
</gene>
<comment type="caution">
    <text evidence="2">The sequence shown here is derived from an EMBL/GenBank/DDBJ whole genome shotgun (WGS) entry which is preliminary data.</text>
</comment>
<accession>A0ABQ1E090</accession>
<evidence type="ECO:0000313" key="2">
    <source>
        <dbReference type="EMBL" id="GFO88371.1"/>
    </source>
</evidence>